<dbReference type="Pfam" id="PF08241">
    <property type="entry name" value="Methyltransf_11"/>
    <property type="match status" value="1"/>
</dbReference>
<evidence type="ECO:0000313" key="6">
    <source>
        <dbReference type="Proteomes" id="UP000554837"/>
    </source>
</evidence>
<dbReference type="SUPFAM" id="SSF53335">
    <property type="entry name" value="S-adenosyl-L-methionine-dependent methyltransferases"/>
    <property type="match status" value="1"/>
</dbReference>
<evidence type="ECO:0000256" key="3">
    <source>
        <dbReference type="ARBA" id="ARBA00022691"/>
    </source>
</evidence>
<feature type="domain" description="Methyltransferase type 11" evidence="4">
    <location>
        <begin position="63"/>
        <end position="161"/>
    </location>
</feature>
<dbReference type="PANTHER" id="PTHR43464">
    <property type="entry name" value="METHYLTRANSFERASE"/>
    <property type="match status" value="1"/>
</dbReference>
<keyword evidence="2 5" id="KW-0808">Transferase</keyword>
<dbReference type="InterPro" id="IPR029063">
    <property type="entry name" value="SAM-dependent_MTases_sf"/>
</dbReference>
<dbReference type="Gene3D" id="3.40.50.150">
    <property type="entry name" value="Vaccinia Virus protein VP39"/>
    <property type="match status" value="1"/>
</dbReference>
<evidence type="ECO:0000256" key="2">
    <source>
        <dbReference type="ARBA" id="ARBA00022679"/>
    </source>
</evidence>
<dbReference type="CDD" id="cd02440">
    <property type="entry name" value="AdoMet_MTases"/>
    <property type="match status" value="1"/>
</dbReference>
<keyword evidence="3" id="KW-0949">S-adenosyl-L-methionine</keyword>
<comment type="caution">
    <text evidence="5">The sequence shown here is derived from an EMBL/GenBank/DDBJ whole genome shotgun (WGS) entry which is preliminary data.</text>
</comment>
<keyword evidence="6" id="KW-1185">Reference proteome</keyword>
<dbReference type="Proteomes" id="UP000554837">
    <property type="component" value="Unassembled WGS sequence"/>
</dbReference>
<reference evidence="5 6" key="1">
    <citation type="submission" date="2020-08" db="EMBL/GenBank/DDBJ databases">
        <title>Genomic Encyclopedia of Type Strains, Phase IV (KMG-IV): sequencing the most valuable type-strain genomes for metagenomic binning, comparative biology and taxonomic classification.</title>
        <authorList>
            <person name="Goeker M."/>
        </authorList>
    </citation>
    <scope>NUCLEOTIDE SEQUENCE [LARGE SCALE GENOMIC DNA]</scope>
    <source>
        <strain evidence="5 6">DSM 23958</strain>
    </source>
</reference>
<protein>
    <submittedName>
        <fullName evidence="5">SAM-dependent methyltransferase</fullName>
    </submittedName>
</protein>
<keyword evidence="1 5" id="KW-0489">Methyltransferase</keyword>
<dbReference type="InterPro" id="IPR013216">
    <property type="entry name" value="Methyltransf_11"/>
</dbReference>
<name>A0A840S0A5_9BURK</name>
<dbReference type="EMBL" id="JACHHO010000002">
    <property type="protein sequence ID" value="MBB5204497.1"/>
    <property type="molecule type" value="Genomic_DNA"/>
</dbReference>
<evidence type="ECO:0000256" key="1">
    <source>
        <dbReference type="ARBA" id="ARBA00022603"/>
    </source>
</evidence>
<evidence type="ECO:0000259" key="4">
    <source>
        <dbReference type="Pfam" id="PF08241"/>
    </source>
</evidence>
<sequence length="238" mass="26276">MSEYQELRAIEARYARRAAQPGLQDRYSPLRPEVNRLLQERQRALVRWLAARYPQGVADLRLLEVGCGAGGNLLELLQLGFAPGHLAGAELLPERLALARPRLPAALSLHAGDACALPLNPASLDLVLTSTVFSSILDAGLQQRLAQAIRGWLKPGGALICYDFVVDNPRNPDVRGLRLRRLRELFPDAELRSQRVTLAPPLARGLCRVHPALYGLANALPWLRTHRLSFLVKPETSA</sequence>
<evidence type="ECO:0000313" key="5">
    <source>
        <dbReference type="EMBL" id="MBB5204497.1"/>
    </source>
</evidence>
<gene>
    <name evidence="5" type="ORF">HNQ51_001811</name>
</gene>
<organism evidence="5 6">
    <name type="scientific">Inhella inkyongensis</name>
    <dbReference type="NCBI Taxonomy" id="392593"/>
    <lineage>
        <taxon>Bacteria</taxon>
        <taxon>Pseudomonadati</taxon>
        <taxon>Pseudomonadota</taxon>
        <taxon>Betaproteobacteria</taxon>
        <taxon>Burkholderiales</taxon>
        <taxon>Sphaerotilaceae</taxon>
        <taxon>Inhella</taxon>
    </lineage>
</organism>
<dbReference type="GO" id="GO:0008757">
    <property type="term" value="F:S-adenosylmethionine-dependent methyltransferase activity"/>
    <property type="evidence" value="ECO:0007669"/>
    <property type="project" value="InterPro"/>
</dbReference>
<dbReference type="OrthoDB" id="9792752at2"/>
<dbReference type="RefSeq" id="WP_138855835.1">
    <property type="nucleotide sequence ID" value="NZ_CP040709.1"/>
</dbReference>
<accession>A0A840S0A5</accession>
<proteinExistence type="predicted"/>
<dbReference type="GO" id="GO:0032259">
    <property type="term" value="P:methylation"/>
    <property type="evidence" value="ECO:0007669"/>
    <property type="project" value="UniProtKB-KW"/>
</dbReference>
<dbReference type="AlphaFoldDB" id="A0A840S0A5"/>
<dbReference type="PANTHER" id="PTHR43464:SF19">
    <property type="entry name" value="UBIQUINONE BIOSYNTHESIS O-METHYLTRANSFERASE, MITOCHONDRIAL"/>
    <property type="match status" value="1"/>
</dbReference>